<dbReference type="InterPro" id="IPR018490">
    <property type="entry name" value="cNMP-bd_dom_sf"/>
</dbReference>
<evidence type="ECO:0000256" key="3">
    <source>
        <dbReference type="ARBA" id="ARBA00023163"/>
    </source>
</evidence>
<sequence>MRLIFQSLPWVAPAVPEPIAQLYRRRGVLLNVKKRDVLKSGGEHPKCFFLLRGLCAYEIPNLVRGSASTLSLIVPGRSMCDISAAVDERVNVRTRAWQDSVVLAMPPGTLEEEAARSPEFGRALMHDITAKEESHIEGMAANFSLEPEMRLRVLFKVLLAVYGLPIRQEGTVLPLLLNNSQLGSIVNLTRVSVSRILAGWQRAGLIEKSGRTIIARAPLFEPVYDWLDGPGRSVCTKLENYRPSELRPMAD</sequence>
<organism evidence="5 6">
    <name type="scientific">Mesosutterella faecium</name>
    <dbReference type="NCBI Taxonomy" id="2925194"/>
    <lineage>
        <taxon>Bacteria</taxon>
        <taxon>Pseudomonadati</taxon>
        <taxon>Pseudomonadota</taxon>
        <taxon>Betaproteobacteria</taxon>
        <taxon>Burkholderiales</taxon>
        <taxon>Sutterellaceae</taxon>
        <taxon>Mesosutterella</taxon>
    </lineage>
</organism>
<dbReference type="PROSITE" id="PS51063">
    <property type="entry name" value="HTH_CRP_2"/>
    <property type="match status" value="1"/>
</dbReference>
<name>A0ABT7IMH7_9BURK</name>
<dbReference type="SUPFAM" id="SSF51206">
    <property type="entry name" value="cAMP-binding domain-like"/>
    <property type="match status" value="1"/>
</dbReference>
<keyword evidence="2" id="KW-0238">DNA-binding</keyword>
<keyword evidence="6" id="KW-1185">Reference proteome</keyword>
<protein>
    <submittedName>
        <fullName evidence="5">Crp/Fnr family transcriptional regulator</fullName>
    </submittedName>
</protein>
<dbReference type="SMART" id="SM00419">
    <property type="entry name" value="HTH_CRP"/>
    <property type="match status" value="1"/>
</dbReference>
<dbReference type="InterPro" id="IPR014710">
    <property type="entry name" value="RmlC-like_jellyroll"/>
</dbReference>
<dbReference type="InterPro" id="IPR036390">
    <property type="entry name" value="WH_DNA-bd_sf"/>
</dbReference>
<keyword evidence="3" id="KW-0804">Transcription</keyword>
<evidence type="ECO:0000313" key="6">
    <source>
        <dbReference type="Proteomes" id="UP001165481"/>
    </source>
</evidence>
<feature type="domain" description="HTH crp-type" evidence="4">
    <location>
        <begin position="145"/>
        <end position="219"/>
    </location>
</feature>
<dbReference type="SUPFAM" id="SSF46785">
    <property type="entry name" value="Winged helix' DNA-binding domain"/>
    <property type="match status" value="1"/>
</dbReference>
<dbReference type="RefSeq" id="WP_243377090.1">
    <property type="nucleotide sequence ID" value="NZ_JAKZJU020000001.1"/>
</dbReference>
<proteinExistence type="predicted"/>
<dbReference type="Gene3D" id="2.60.120.10">
    <property type="entry name" value="Jelly Rolls"/>
    <property type="match status" value="1"/>
</dbReference>
<accession>A0ABT7IMH7</accession>
<dbReference type="Proteomes" id="UP001165481">
    <property type="component" value="Unassembled WGS sequence"/>
</dbReference>
<evidence type="ECO:0000313" key="5">
    <source>
        <dbReference type="EMBL" id="MDL2059570.1"/>
    </source>
</evidence>
<reference evidence="5" key="1">
    <citation type="submission" date="2023-03" db="EMBL/GenBank/DDBJ databases">
        <title>Mesosutterella sp. nov. isolated from porcine feces.</title>
        <authorList>
            <person name="Yu S."/>
        </authorList>
    </citation>
    <scope>NUCLEOTIDE SEQUENCE</scope>
    <source>
        <strain evidence="5">AGMB02718</strain>
    </source>
</reference>
<dbReference type="EMBL" id="JAKZJU020000001">
    <property type="protein sequence ID" value="MDL2059570.1"/>
    <property type="molecule type" value="Genomic_DNA"/>
</dbReference>
<evidence type="ECO:0000259" key="4">
    <source>
        <dbReference type="PROSITE" id="PS51063"/>
    </source>
</evidence>
<gene>
    <name evidence="5" type="ORF">MUN46_006465</name>
</gene>
<dbReference type="InterPro" id="IPR012318">
    <property type="entry name" value="HTH_CRP"/>
</dbReference>
<dbReference type="Pfam" id="PF13545">
    <property type="entry name" value="HTH_Crp_2"/>
    <property type="match status" value="1"/>
</dbReference>
<evidence type="ECO:0000256" key="2">
    <source>
        <dbReference type="ARBA" id="ARBA00023125"/>
    </source>
</evidence>
<keyword evidence="1" id="KW-0805">Transcription regulation</keyword>
<evidence type="ECO:0000256" key="1">
    <source>
        <dbReference type="ARBA" id="ARBA00023015"/>
    </source>
</evidence>
<comment type="caution">
    <text evidence="5">The sequence shown here is derived from an EMBL/GenBank/DDBJ whole genome shotgun (WGS) entry which is preliminary data.</text>
</comment>